<dbReference type="PANTHER" id="PTHR23319">
    <property type="entry name" value="GRAM DOMAIN CONTAINING 1B, ISOFORM E"/>
    <property type="match status" value="1"/>
</dbReference>
<dbReference type="STRING" id="645134.A0A0L0HJV2"/>
<feature type="compositionally biased region" description="Polar residues" evidence="6">
    <location>
        <begin position="153"/>
        <end position="167"/>
    </location>
</feature>
<evidence type="ECO:0000259" key="8">
    <source>
        <dbReference type="PROSITE" id="PS51778"/>
    </source>
</evidence>
<dbReference type="GeneID" id="27687710"/>
<dbReference type="GO" id="GO:0140268">
    <property type="term" value="C:endoplasmic reticulum-plasma membrane contact site"/>
    <property type="evidence" value="ECO:0007669"/>
    <property type="project" value="TreeGrafter"/>
</dbReference>
<dbReference type="PROSITE" id="PS51778">
    <property type="entry name" value="VAST"/>
    <property type="match status" value="1"/>
</dbReference>
<feature type="compositionally biased region" description="Basic and acidic residues" evidence="6">
    <location>
        <begin position="1"/>
        <end position="10"/>
    </location>
</feature>
<feature type="region of interest" description="Disordered" evidence="6">
    <location>
        <begin position="1"/>
        <end position="54"/>
    </location>
</feature>
<keyword evidence="3 7" id="KW-0812">Transmembrane</keyword>
<keyword evidence="5 7" id="KW-0472">Membrane</keyword>
<dbReference type="CDD" id="cd13220">
    <property type="entry name" value="PH-GRAM_GRAMDC"/>
    <property type="match status" value="1"/>
</dbReference>
<feature type="region of interest" description="Disordered" evidence="6">
    <location>
        <begin position="569"/>
        <end position="602"/>
    </location>
</feature>
<gene>
    <name evidence="9" type="ORF">SPPG_04251</name>
</gene>
<feature type="region of interest" description="Disordered" evidence="6">
    <location>
        <begin position="387"/>
        <end position="450"/>
    </location>
</feature>
<dbReference type="Proteomes" id="UP000053201">
    <property type="component" value="Unassembled WGS sequence"/>
</dbReference>
<dbReference type="OrthoDB" id="2162691at2759"/>
<feature type="region of interest" description="Disordered" evidence="6">
    <location>
        <begin position="516"/>
        <end position="552"/>
    </location>
</feature>
<dbReference type="VEuPathDB" id="FungiDB:SPPG_04251"/>
<feature type="compositionally biased region" description="Basic and acidic residues" evidence="6">
    <location>
        <begin position="403"/>
        <end position="424"/>
    </location>
</feature>
<feature type="compositionally biased region" description="Acidic residues" evidence="6">
    <location>
        <begin position="828"/>
        <end position="846"/>
    </location>
</feature>
<sequence length="988" mass="110257">MAQTIEEWHGGEPFGLQPNMSENGATGTPQSPPSLPRRPDEIRPPEPARSASGEIRRVLSLGSLPSPSFPRKAATAVRVGVAARFFSTGSRNVALPSIPPTDPPVIVSEAPTTPPAGRSPSPNSAQPSVAQRLGNVLRQSSSESSLPPSPVPQRSNSSRRTSFSQPRASIPNEGRDSVAEAAAALLAQEDDDGTPMANRKRNADFHELFPTLPRDELLVEDYSCAWHKEVLIQGRLYLSQGHVNFYANLLGWVHSVEIPFSEIISIEKKNVAAIIPNSIEITTITNNKFFFASFLHRESTYSLIMSLWDSVANKTIQLLPITKVSEGPCSCPPEQSCELCAGLRDFDRKTNDRGNHRGRDMEILESMNLRRSMSLDWLRERADSQELSKSSLTLDATNGPEGISKDTEPNDDKESGHDNKDRGKLGQLSPETMRKNSSGGKERSLSLPETILREQVKNLTASTVVSKTEDEPKFPEDFVSPIETVLSSPLTPAAVRQSANLQRESQPRGLAELADVQLGQQSESISPKSKEMSSLPKSSDENLGQTIPPPLPAKNQHIVHQKIHIHTQPHIHIPHRKSLHEEAGSKHRKRNRKRPKSVHLAPSLTTPATCPCEADHKKSIMVLDAVFECSVKRLWDLLYEYGSTREGFLRSFLEGRRKCREFKMCDWVAADVDLADPTEDAPKSDTVQYDAVHPKWHRKVEYIVPLSNSLGPKQTRCKLHETVLQKDKERHICLNQISQTPDVPSGNAFQSRARLCLTSVKHRQTRLRVSCEVEWLKSSWLKAPINSAVPEGLKSYHAELETALKEYILAHPESHDDKVGANGHTPEESEEEYENDGEEVDLDDGYGPDNNNLAHPLERELAEAERFEQLLRKRRGYAQAPQRGLFTLSPLSSPPGLKFSTPTEGTFMKPFVRPAKKQPKFGGREFRRAWGVVWRSLSTTVGLAVVVSVLILFAVMWWMMFRTFVKWEVERVVSEAMSRQEVVRMFGG</sequence>
<organism evidence="9 10">
    <name type="scientific">Spizellomyces punctatus (strain DAOM BR117)</name>
    <dbReference type="NCBI Taxonomy" id="645134"/>
    <lineage>
        <taxon>Eukaryota</taxon>
        <taxon>Fungi</taxon>
        <taxon>Fungi incertae sedis</taxon>
        <taxon>Chytridiomycota</taxon>
        <taxon>Chytridiomycota incertae sedis</taxon>
        <taxon>Chytridiomycetes</taxon>
        <taxon>Spizellomycetales</taxon>
        <taxon>Spizellomycetaceae</taxon>
        <taxon>Spizellomyces</taxon>
    </lineage>
</organism>
<keyword evidence="10" id="KW-1185">Reference proteome</keyword>
<evidence type="ECO:0000313" key="9">
    <source>
        <dbReference type="EMBL" id="KND01160.1"/>
    </source>
</evidence>
<keyword evidence="4 7" id="KW-1133">Transmembrane helix</keyword>
<feature type="domain" description="VASt" evidence="8">
    <location>
        <begin position="618"/>
        <end position="812"/>
    </location>
</feature>
<accession>A0A0L0HJV2</accession>
<proteinExistence type="inferred from homology"/>
<evidence type="ECO:0000256" key="4">
    <source>
        <dbReference type="ARBA" id="ARBA00022989"/>
    </source>
</evidence>
<dbReference type="eggNOG" id="KOG1032">
    <property type="taxonomic scope" value="Eukaryota"/>
</dbReference>
<dbReference type="AlphaFoldDB" id="A0A0L0HJV2"/>
<evidence type="ECO:0000256" key="5">
    <source>
        <dbReference type="ARBA" id="ARBA00023136"/>
    </source>
</evidence>
<evidence type="ECO:0000256" key="2">
    <source>
        <dbReference type="ARBA" id="ARBA00006582"/>
    </source>
</evidence>
<protein>
    <recommendedName>
        <fullName evidence="8">VASt domain-containing protein</fullName>
    </recommendedName>
</protein>
<dbReference type="GO" id="GO:0032366">
    <property type="term" value="P:intracellular sterol transport"/>
    <property type="evidence" value="ECO:0007669"/>
    <property type="project" value="TreeGrafter"/>
</dbReference>
<feature type="region of interest" description="Disordered" evidence="6">
    <location>
        <begin position="814"/>
        <end position="854"/>
    </location>
</feature>
<feature type="transmembrane region" description="Helical" evidence="7">
    <location>
        <begin position="941"/>
        <end position="961"/>
    </location>
</feature>
<dbReference type="Pfam" id="PF02893">
    <property type="entry name" value="GRAM"/>
    <property type="match status" value="1"/>
</dbReference>
<feature type="compositionally biased region" description="Polar residues" evidence="6">
    <location>
        <begin position="518"/>
        <end position="527"/>
    </location>
</feature>
<dbReference type="Pfam" id="PF16016">
    <property type="entry name" value="VASt"/>
    <property type="match status" value="1"/>
</dbReference>
<dbReference type="Gene3D" id="2.30.29.30">
    <property type="entry name" value="Pleckstrin-homology domain (PH domain)/Phosphotyrosine-binding domain (PTB)"/>
    <property type="match status" value="1"/>
</dbReference>
<evidence type="ECO:0000313" key="10">
    <source>
        <dbReference type="Proteomes" id="UP000053201"/>
    </source>
</evidence>
<dbReference type="InParanoid" id="A0A0L0HJV2"/>
<dbReference type="GO" id="GO:0032934">
    <property type="term" value="F:sterol binding"/>
    <property type="evidence" value="ECO:0007669"/>
    <property type="project" value="TreeGrafter"/>
</dbReference>
<name>A0A0L0HJV2_SPIPD</name>
<feature type="compositionally biased region" description="Polar residues" evidence="6">
    <location>
        <begin position="120"/>
        <end position="129"/>
    </location>
</feature>
<evidence type="ECO:0000256" key="3">
    <source>
        <dbReference type="ARBA" id="ARBA00022692"/>
    </source>
</evidence>
<dbReference type="RefSeq" id="XP_016609199.1">
    <property type="nucleotide sequence ID" value="XM_016752493.1"/>
</dbReference>
<dbReference type="GO" id="GO:0005886">
    <property type="term" value="C:plasma membrane"/>
    <property type="evidence" value="ECO:0007669"/>
    <property type="project" value="TreeGrafter"/>
</dbReference>
<evidence type="ECO:0000256" key="1">
    <source>
        <dbReference type="ARBA" id="ARBA00004167"/>
    </source>
</evidence>
<feature type="compositionally biased region" description="Basic residues" evidence="6">
    <location>
        <begin position="569"/>
        <end position="578"/>
    </location>
</feature>
<dbReference type="InterPro" id="IPR051482">
    <property type="entry name" value="Cholesterol_transport"/>
</dbReference>
<evidence type="ECO:0000256" key="6">
    <source>
        <dbReference type="SAM" id="MobiDB-lite"/>
    </source>
</evidence>
<dbReference type="GO" id="GO:0032541">
    <property type="term" value="C:cortical endoplasmic reticulum"/>
    <property type="evidence" value="ECO:0007669"/>
    <property type="project" value="TreeGrafter"/>
</dbReference>
<dbReference type="InterPro" id="IPR011993">
    <property type="entry name" value="PH-like_dom_sf"/>
</dbReference>
<feature type="compositionally biased region" description="Polar residues" evidence="6">
    <location>
        <begin position="18"/>
        <end position="29"/>
    </location>
</feature>
<feature type="compositionally biased region" description="Polar residues" evidence="6">
    <location>
        <begin position="387"/>
        <end position="396"/>
    </location>
</feature>
<dbReference type="OMA" id="EDFSCAY"/>
<reference evidence="9 10" key="1">
    <citation type="submission" date="2009-08" db="EMBL/GenBank/DDBJ databases">
        <title>The Genome Sequence of Spizellomyces punctatus strain DAOM BR117.</title>
        <authorList>
            <consortium name="The Broad Institute Genome Sequencing Platform"/>
            <person name="Russ C."/>
            <person name="Cuomo C."/>
            <person name="Shea T."/>
            <person name="Young S.K."/>
            <person name="Zeng Q."/>
            <person name="Koehrsen M."/>
            <person name="Haas B."/>
            <person name="Borodovsky M."/>
            <person name="Guigo R."/>
            <person name="Alvarado L."/>
            <person name="Berlin A."/>
            <person name="Bochicchio J."/>
            <person name="Borenstein D."/>
            <person name="Chapman S."/>
            <person name="Chen Z."/>
            <person name="Engels R."/>
            <person name="Freedman E."/>
            <person name="Gellesch M."/>
            <person name="Goldberg J."/>
            <person name="Griggs A."/>
            <person name="Gujja S."/>
            <person name="Heiman D."/>
            <person name="Hepburn T."/>
            <person name="Howarth C."/>
            <person name="Jen D."/>
            <person name="Larson L."/>
            <person name="Lewis B."/>
            <person name="Mehta T."/>
            <person name="Park D."/>
            <person name="Pearson M."/>
            <person name="Roberts A."/>
            <person name="Saif S."/>
            <person name="Shenoy N."/>
            <person name="Sisk P."/>
            <person name="Stolte C."/>
            <person name="Sykes S."/>
            <person name="Thomson T."/>
            <person name="Walk T."/>
            <person name="White J."/>
            <person name="Yandava C."/>
            <person name="Burger G."/>
            <person name="Gray M.W."/>
            <person name="Holland P.W.H."/>
            <person name="King N."/>
            <person name="Lang F.B.F."/>
            <person name="Roger A.J."/>
            <person name="Ruiz-Trillo I."/>
            <person name="Lander E."/>
            <person name="Nusbaum C."/>
        </authorList>
    </citation>
    <scope>NUCLEOTIDE SEQUENCE [LARGE SCALE GENOMIC DNA]</scope>
    <source>
        <strain evidence="9 10">DAOM BR117</strain>
    </source>
</reference>
<dbReference type="GO" id="GO:0005739">
    <property type="term" value="C:mitochondrion"/>
    <property type="evidence" value="ECO:0007669"/>
    <property type="project" value="TreeGrafter"/>
</dbReference>
<feature type="compositionally biased region" description="Basic and acidic residues" evidence="6">
    <location>
        <begin position="37"/>
        <end position="46"/>
    </location>
</feature>
<feature type="compositionally biased region" description="Basic residues" evidence="6">
    <location>
        <begin position="586"/>
        <end position="597"/>
    </location>
</feature>
<dbReference type="SMART" id="SM00568">
    <property type="entry name" value="GRAM"/>
    <property type="match status" value="1"/>
</dbReference>
<comment type="subcellular location">
    <subcellularLocation>
        <location evidence="1">Membrane</location>
        <topology evidence="1">Single-pass membrane protein</topology>
    </subcellularLocation>
</comment>
<feature type="compositionally biased region" description="Polar residues" evidence="6">
    <location>
        <begin position="535"/>
        <end position="545"/>
    </location>
</feature>
<evidence type="ECO:0000256" key="7">
    <source>
        <dbReference type="SAM" id="Phobius"/>
    </source>
</evidence>
<feature type="region of interest" description="Disordered" evidence="6">
    <location>
        <begin position="91"/>
        <end position="176"/>
    </location>
</feature>
<dbReference type="GO" id="GO:0120015">
    <property type="term" value="F:sterol transfer activity"/>
    <property type="evidence" value="ECO:0007669"/>
    <property type="project" value="TreeGrafter"/>
</dbReference>
<dbReference type="PANTHER" id="PTHR23319:SF4">
    <property type="entry name" value="GRAM DOMAIN CONTAINING 1B, ISOFORM E"/>
    <property type="match status" value="1"/>
</dbReference>
<comment type="similarity">
    <text evidence="2">Belongs to the YSP2 family.</text>
</comment>
<dbReference type="EMBL" id="KQ257455">
    <property type="protein sequence ID" value="KND01160.1"/>
    <property type="molecule type" value="Genomic_DNA"/>
</dbReference>
<dbReference type="InterPro" id="IPR031968">
    <property type="entry name" value="VASt"/>
</dbReference>
<dbReference type="GO" id="GO:0005789">
    <property type="term" value="C:endoplasmic reticulum membrane"/>
    <property type="evidence" value="ECO:0007669"/>
    <property type="project" value="TreeGrafter"/>
</dbReference>
<dbReference type="InterPro" id="IPR004182">
    <property type="entry name" value="GRAM"/>
</dbReference>